<dbReference type="AlphaFoldDB" id="A0A2K1IUZ9"/>
<feature type="compositionally biased region" description="Polar residues" evidence="5">
    <location>
        <begin position="859"/>
        <end position="868"/>
    </location>
</feature>
<dbReference type="OrthoDB" id="248495at2759"/>
<evidence type="ECO:0000259" key="7">
    <source>
        <dbReference type="PROSITE" id="PS51489"/>
    </source>
</evidence>
<dbReference type="PaxDb" id="3218-PP1S166_43V6.1"/>
<feature type="compositionally biased region" description="Polar residues" evidence="5">
    <location>
        <begin position="306"/>
        <end position="348"/>
    </location>
</feature>
<dbReference type="InterPro" id="IPR015661">
    <property type="entry name" value="Bub1/Mad3"/>
</dbReference>
<feature type="compositionally biased region" description="Low complexity" evidence="5">
    <location>
        <begin position="629"/>
        <end position="646"/>
    </location>
</feature>
<dbReference type="GO" id="GO:0004672">
    <property type="term" value="F:protein kinase activity"/>
    <property type="evidence" value="ECO:0000318"/>
    <property type="project" value="GO_Central"/>
</dbReference>
<dbReference type="PROSITE" id="PS51489">
    <property type="entry name" value="BUB1_N"/>
    <property type="match status" value="1"/>
</dbReference>
<dbReference type="InterPro" id="IPR000719">
    <property type="entry name" value="Prot_kinase_dom"/>
</dbReference>
<dbReference type="PROSITE" id="PS50011">
    <property type="entry name" value="PROTEIN_KINASE_DOM"/>
    <property type="match status" value="1"/>
</dbReference>
<feature type="region of interest" description="Disordered" evidence="5">
    <location>
        <begin position="717"/>
        <end position="808"/>
    </location>
</feature>
<keyword evidence="10" id="KW-1185">Reference proteome</keyword>
<dbReference type="InterPro" id="IPR011009">
    <property type="entry name" value="Kinase-like_dom_sf"/>
</dbReference>
<dbReference type="PROSITE" id="PS00108">
    <property type="entry name" value="PROTEIN_KINASE_ST"/>
    <property type="match status" value="1"/>
</dbReference>
<evidence type="ECO:0000256" key="3">
    <source>
        <dbReference type="ARBA" id="ARBA00022838"/>
    </source>
</evidence>
<dbReference type="Proteomes" id="UP000006727">
    <property type="component" value="Chromosome 20"/>
</dbReference>
<dbReference type="EnsemblPlants" id="Pp3c20_12130V3.2">
    <property type="protein sequence ID" value="Pp3c20_12130V3.2"/>
    <property type="gene ID" value="Pp3c20_12130"/>
</dbReference>
<dbReference type="SUPFAM" id="SSF56112">
    <property type="entry name" value="Protein kinase-like (PK-like)"/>
    <property type="match status" value="1"/>
</dbReference>
<dbReference type="Gramene" id="Pp3c20_12130V3.1">
    <property type="protein sequence ID" value="Pp3c20_12130V3.1"/>
    <property type="gene ID" value="Pp3c20_12130"/>
</dbReference>
<evidence type="ECO:0000313" key="10">
    <source>
        <dbReference type="Proteomes" id="UP000006727"/>
    </source>
</evidence>
<feature type="domain" description="BUB1 N-terminal" evidence="7">
    <location>
        <begin position="22"/>
        <end position="177"/>
    </location>
</feature>
<feature type="compositionally biased region" description="Polar residues" evidence="5">
    <location>
        <begin position="358"/>
        <end position="371"/>
    </location>
</feature>
<feature type="compositionally biased region" description="Basic and acidic residues" evidence="5">
    <location>
        <begin position="747"/>
        <end position="762"/>
    </location>
</feature>
<name>A0A2K1IUZ9_PHYPA</name>
<dbReference type="KEGG" id="ppp:112273310"/>
<dbReference type="InterPro" id="IPR008271">
    <property type="entry name" value="Ser/Thr_kinase_AS"/>
</dbReference>
<dbReference type="RefSeq" id="XP_024357698.1">
    <property type="nucleotide sequence ID" value="XM_024501930.2"/>
</dbReference>
<accession>A0A2K1IUZ9</accession>
<feature type="domain" description="Protein kinase" evidence="6">
    <location>
        <begin position="968"/>
        <end position="1273"/>
    </location>
</feature>
<evidence type="ECO:0000256" key="2">
    <source>
        <dbReference type="ARBA" id="ARBA00022454"/>
    </source>
</evidence>
<dbReference type="EnsemblPlants" id="Pp3c20_12130V3.3">
    <property type="protein sequence ID" value="Pp3c20_12130V3.3"/>
    <property type="gene ID" value="Pp3c20_12130"/>
</dbReference>
<reference evidence="8 10" key="2">
    <citation type="journal article" date="2018" name="Plant J.">
        <title>The Physcomitrella patens chromosome-scale assembly reveals moss genome structure and evolution.</title>
        <authorList>
            <person name="Lang D."/>
            <person name="Ullrich K.K."/>
            <person name="Murat F."/>
            <person name="Fuchs J."/>
            <person name="Jenkins J."/>
            <person name="Haas F.B."/>
            <person name="Piednoel M."/>
            <person name="Gundlach H."/>
            <person name="Van Bel M."/>
            <person name="Meyberg R."/>
            <person name="Vives C."/>
            <person name="Morata J."/>
            <person name="Symeonidi A."/>
            <person name="Hiss M."/>
            <person name="Muchero W."/>
            <person name="Kamisugi Y."/>
            <person name="Saleh O."/>
            <person name="Blanc G."/>
            <person name="Decker E.L."/>
            <person name="van Gessel N."/>
            <person name="Grimwood J."/>
            <person name="Hayes R.D."/>
            <person name="Graham S.W."/>
            <person name="Gunter L.E."/>
            <person name="McDaniel S.F."/>
            <person name="Hoernstein S.N.W."/>
            <person name="Larsson A."/>
            <person name="Li F.W."/>
            <person name="Perroud P.F."/>
            <person name="Phillips J."/>
            <person name="Ranjan P."/>
            <person name="Rokshar D.S."/>
            <person name="Rothfels C.J."/>
            <person name="Schneider L."/>
            <person name="Shu S."/>
            <person name="Stevenson D.W."/>
            <person name="Thummler F."/>
            <person name="Tillich M."/>
            <person name="Villarreal Aguilar J.C."/>
            <person name="Widiez T."/>
            <person name="Wong G.K."/>
            <person name="Wymore A."/>
            <person name="Zhang Y."/>
            <person name="Zimmer A.D."/>
            <person name="Quatrano R.S."/>
            <person name="Mayer K.F.X."/>
            <person name="Goodstein D."/>
            <person name="Casacuberta J.M."/>
            <person name="Vandepoele K."/>
            <person name="Reski R."/>
            <person name="Cuming A.C."/>
            <person name="Tuskan G.A."/>
            <person name="Maumus F."/>
            <person name="Salse J."/>
            <person name="Schmutz J."/>
            <person name="Rensing S.A."/>
        </authorList>
    </citation>
    <scope>NUCLEOTIDE SEQUENCE [LARGE SCALE GENOMIC DNA]</scope>
    <source>
        <strain evidence="9 10">cv. Gransden 2004</strain>
    </source>
</reference>
<keyword evidence="3" id="KW-0995">Kinetochore</keyword>
<dbReference type="SMART" id="SM00220">
    <property type="entry name" value="S_TKc"/>
    <property type="match status" value="1"/>
</dbReference>
<dbReference type="GO" id="GO:0000776">
    <property type="term" value="C:kinetochore"/>
    <property type="evidence" value="ECO:0000318"/>
    <property type="project" value="GO_Central"/>
</dbReference>
<dbReference type="Pfam" id="PF08311">
    <property type="entry name" value="Mad3_BUB1_I"/>
    <property type="match status" value="1"/>
</dbReference>
<feature type="region of interest" description="Disordered" evidence="5">
    <location>
        <begin position="291"/>
        <end position="407"/>
    </location>
</feature>
<comment type="subcellular location">
    <subcellularLocation>
        <location evidence="1">Chromosome</location>
        <location evidence="1">Centromere</location>
        <location evidence="1">Kinetochore</location>
    </subcellularLocation>
</comment>
<dbReference type="GO" id="GO:0032991">
    <property type="term" value="C:protein-containing complex"/>
    <property type="evidence" value="ECO:0007669"/>
    <property type="project" value="UniProtKB-ARBA"/>
</dbReference>
<feature type="region of interest" description="Disordered" evidence="5">
    <location>
        <begin position="187"/>
        <end position="208"/>
    </location>
</feature>
<dbReference type="PANTHER" id="PTHR14030">
    <property type="entry name" value="MITOTIC CHECKPOINT SERINE/THREONINE-PROTEIN KINASE BUB1"/>
    <property type="match status" value="1"/>
</dbReference>
<dbReference type="GO" id="GO:0051754">
    <property type="term" value="P:meiotic sister chromatid cohesion, centromeric"/>
    <property type="evidence" value="ECO:0000318"/>
    <property type="project" value="GO_Central"/>
</dbReference>
<dbReference type="GO" id="GO:0005524">
    <property type="term" value="F:ATP binding"/>
    <property type="evidence" value="ECO:0007669"/>
    <property type="project" value="InterPro"/>
</dbReference>
<evidence type="ECO:0000259" key="6">
    <source>
        <dbReference type="PROSITE" id="PS50011"/>
    </source>
</evidence>
<keyword evidence="4" id="KW-0137">Centromere</keyword>
<organism evidence="8">
    <name type="scientific">Physcomitrium patens</name>
    <name type="common">Spreading-leaved earth moss</name>
    <name type="synonym">Physcomitrella patens</name>
    <dbReference type="NCBI Taxonomy" id="3218"/>
    <lineage>
        <taxon>Eukaryota</taxon>
        <taxon>Viridiplantae</taxon>
        <taxon>Streptophyta</taxon>
        <taxon>Embryophyta</taxon>
        <taxon>Bryophyta</taxon>
        <taxon>Bryophytina</taxon>
        <taxon>Bryopsida</taxon>
        <taxon>Funariidae</taxon>
        <taxon>Funariales</taxon>
        <taxon>Funariaceae</taxon>
        <taxon>Physcomitrium</taxon>
    </lineage>
</organism>
<protein>
    <recommendedName>
        <fullName evidence="11">Mitotic checkpoint serine/threonine-protein kinase BUB1</fullName>
    </recommendedName>
</protein>
<dbReference type="Gramene" id="Pp3c20_12130V3.2">
    <property type="protein sequence ID" value="Pp3c20_12130V3.2"/>
    <property type="gene ID" value="Pp3c20_12130"/>
</dbReference>
<dbReference type="SMART" id="SM00777">
    <property type="entry name" value="Mad3_BUB1_I"/>
    <property type="match status" value="1"/>
</dbReference>
<evidence type="ECO:0000256" key="4">
    <source>
        <dbReference type="ARBA" id="ARBA00023328"/>
    </source>
</evidence>
<evidence type="ECO:0000256" key="5">
    <source>
        <dbReference type="SAM" id="MobiDB-lite"/>
    </source>
</evidence>
<dbReference type="Gene3D" id="1.10.510.10">
    <property type="entry name" value="Transferase(Phosphotransferase) domain 1"/>
    <property type="match status" value="1"/>
</dbReference>
<evidence type="ECO:0000256" key="1">
    <source>
        <dbReference type="ARBA" id="ARBA00004629"/>
    </source>
</evidence>
<feature type="region of interest" description="Disordered" evidence="5">
    <location>
        <begin position="674"/>
        <end position="701"/>
    </location>
</feature>
<dbReference type="EMBL" id="ABEU02000020">
    <property type="protein sequence ID" value="PNR33102.1"/>
    <property type="molecule type" value="Genomic_DNA"/>
</dbReference>
<feature type="compositionally biased region" description="Basic and acidic residues" evidence="5">
    <location>
        <begin position="387"/>
        <end position="396"/>
    </location>
</feature>
<dbReference type="Gramene" id="Pp3c20_12130V3.3">
    <property type="protein sequence ID" value="Pp3c20_12130V3.3"/>
    <property type="gene ID" value="Pp3c20_12130"/>
</dbReference>
<evidence type="ECO:0000313" key="9">
    <source>
        <dbReference type="EnsemblPlants" id="Pp3c20_12130V3.1"/>
    </source>
</evidence>
<evidence type="ECO:0000313" key="8">
    <source>
        <dbReference type="EMBL" id="PNR33102.1"/>
    </source>
</evidence>
<dbReference type="GO" id="GO:0007094">
    <property type="term" value="P:mitotic spindle assembly checkpoint signaling"/>
    <property type="evidence" value="ECO:0000318"/>
    <property type="project" value="GO_Central"/>
</dbReference>
<feature type="compositionally biased region" description="Polar residues" evidence="5">
    <location>
        <begin position="720"/>
        <end position="740"/>
    </location>
</feature>
<dbReference type="InterPro" id="IPR013212">
    <property type="entry name" value="Mad3/Bub1_I"/>
</dbReference>
<reference evidence="9" key="3">
    <citation type="submission" date="2020-12" db="UniProtKB">
        <authorList>
            <consortium name="EnsemblPlants"/>
        </authorList>
    </citation>
    <scope>IDENTIFICATION</scope>
</reference>
<dbReference type="STRING" id="3218.A0A2K1IUZ9"/>
<evidence type="ECO:0008006" key="11">
    <source>
        <dbReference type="Google" id="ProtNLM"/>
    </source>
</evidence>
<dbReference type="Gene3D" id="1.25.40.430">
    <property type="match status" value="1"/>
</dbReference>
<dbReference type="PANTHER" id="PTHR14030:SF4">
    <property type="entry name" value="BUB1 KINASE, ISOFORM A-RELATED"/>
    <property type="match status" value="1"/>
</dbReference>
<sequence length="1273" mass="141662">MAMNTYENSSSESRDDDLRRTILNFVSEYSGNDPLEPWLRCIKWLKEMNPPGNVQVVLKEVLELTGNEFLADNRYKSDLRYLRVWIQYADCCVDRGGIFPFLEANGIGLGHGLFYEAYAMLLESSRDFAKADYVFQLGISRGAQPLERVMLMYNNFRGRMLARQKRKQRQEQELKALLARGAQRPLSGSNGIQGLPTMPPFQNSAREDPLPDMQVSVGGYNGPAPVLIGSKIYESTAVKAESSFEEERMRHWVHNKSSQLRSATYNAPVAFNNVQNMSNSIHTDTRTRVNEVNHNPYRPGIRMDSMPNQMPGQKTETSNGFRNSVPKLSQSVRSSQPADAGNVLSNDSFGGEKHLTRPATSSFVTAVQQHRSLPLPHRDLPQTGRSHTNENLKGMERNGNLAEPAGHSENIDDVTIVTKSVTDDIMAMFADSRPASLHSETTVRPPSAHENSFKTERSYTNENVRGMERNCSSGERAGQSKIVDDATIMTKSVTDDIMAMFSDPRETSSRSEAVAQEYASPLASHRGMPKIEKSYTNENLAGTVVNVSSVQRPGQSEVLDDLTMDSKSVTDDIMSMFSDSFARKEPGQRGVTSSFAKTTVPYAGTQKGTPPVNGGLRAPVAPNQPVRKSANASAPHNSPSTSIPSDSESRTLNVAADYKGITASIQQQSSHIAVGGKSMAAEGVKPEASAHTSWSSDNQVHNKAATIHPREFVSVHKDVASSSTSAVDTEAPPNQKSMEQTAVGLRITKESRGSIPDEHSKPDQGTAQGRSCGKNRVNNEYSVYDDSSIRSTSSRKRSSWSTSAKGSTHCIYLSDEEEKIDNRDNKKQKVQVASTTFNEGSGVRESGTPVMDRSDVTREQQPSQYSPIVCSTPSKSITTFKGSTSLQRNILEPTLSRTEHRKKPGGQLYPWEQSLLASLLKELDPPLSKYKGYIYSSKKYSGKVSLATFASTKPGVKNKPLELGCSKYQLKGCTGRGAFAQVYLADALHNNGDSHRVVLKVQKPPCPWEFYIYRQLDVRILSEERCSYGCAQNIHIYADCSFMECDFGQYGTLQDVINSYLSKGQRMDEALCIFYTIEMLHMLENLHKVGLIHGDFKPDNLLIRSSSENLGVWTPDKSGSWKQQGVCLIDWGRSIDLTLFAEGTEFVGDSKTDGFRCTEMIEKKPWTFQVDTYGLCGVAHCLLHGNYMEIDKRSSNGAPQVVYRPKAPYKRYWNVNLWQNFFETLLNLKTDKSYDTLNKLRRSFEDYLCSDSALTKKLRDLLTKQNTMLLSRK</sequence>
<feature type="compositionally biased region" description="Polar residues" evidence="5">
    <location>
        <begin position="690"/>
        <end position="701"/>
    </location>
</feature>
<gene>
    <name evidence="9" type="primary">LOC112273310</name>
    <name evidence="8" type="ORF">PHYPA_025045</name>
</gene>
<dbReference type="RefSeq" id="XP_024357700.1">
    <property type="nucleotide sequence ID" value="XM_024501932.2"/>
</dbReference>
<dbReference type="FunCoup" id="A0A2K1IUZ9">
    <property type="interactions" value="1846"/>
</dbReference>
<keyword evidence="2" id="KW-0158">Chromosome</keyword>
<dbReference type="GeneID" id="112273310"/>
<feature type="region of interest" description="Disordered" evidence="5">
    <location>
        <begin position="820"/>
        <end position="868"/>
    </location>
</feature>
<dbReference type="EnsemblPlants" id="Pp3c20_12130V3.1">
    <property type="protein sequence ID" value="Pp3c20_12130V3.1"/>
    <property type="gene ID" value="Pp3c20_12130"/>
</dbReference>
<proteinExistence type="predicted"/>
<reference evidence="8 10" key="1">
    <citation type="journal article" date="2008" name="Science">
        <title>The Physcomitrella genome reveals evolutionary insights into the conquest of land by plants.</title>
        <authorList>
            <person name="Rensing S."/>
            <person name="Lang D."/>
            <person name="Zimmer A."/>
            <person name="Terry A."/>
            <person name="Salamov A."/>
            <person name="Shapiro H."/>
            <person name="Nishiyama T."/>
            <person name="Perroud P.-F."/>
            <person name="Lindquist E."/>
            <person name="Kamisugi Y."/>
            <person name="Tanahashi T."/>
            <person name="Sakakibara K."/>
            <person name="Fujita T."/>
            <person name="Oishi K."/>
            <person name="Shin-I T."/>
            <person name="Kuroki Y."/>
            <person name="Toyoda A."/>
            <person name="Suzuki Y."/>
            <person name="Hashimoto A."/>
            <person name="Yamaguchi K."/>
            <person name="Sugano A."/>
            <person name="Kohara Y."/>
            <person name="Fujiyama A."/>
            <person name="Anterola A."/>
            <person name="Aoki S."/>
            <person name="Ashton N."/>
            <person name="Barbazuk W.B."/>
            <person name="Barker E."/>
            <person name="Bennetzen J."/>
            <person name="Bezanilla M."/>
            <person name="Blankenship R."/>
            <person name="Cho S.H."/>
            <person name="Dutcher S."/>
            <person name="Estelle M."/>
            <person name="Fawcett J.A."/>
            <person name="Gundlach H."/>
            <person name="Hanada K."/>
            <person name="Heyl A."/>
            <person name="Hicks K.A."/>
            <person name="Hugh J."/>
            <person name="Lohr M."/>
            <person name="Mayer K."/>
            <person name="Melkozernov A."/>
            <person name="Murata T."/>
            <person name="Nelson D."/>
            <person name="Pils B."/>
            <person name="Prigge M."/>
            <person name="Reiss B."/>
            <person name="Renner T."/>
            <person name="Rombauts S."/>
            <person name="Rushton P."/>
            <person name="Sanderfoot A."/>
            <person name="Schween G."/>
            <person name="Shiu S.-H."/>
            <person name="Stueber K."/>
            <person name="Theodoulou F.L."/>
            <person name="Tu H."/>
            <person name="Van de Peer Y."/>
            <person name="Verrier P.J."/>
            <person name="Waters E."/>
            <person name="Wood A."/>
            <person name="Yang L."/>
            <person name="Cove D."/>
            <person name="Cuming A."/>
            <person name="Hasebe M."/>
            <person name="Lucas S."/>
            <person name="Mishler D.B."/>
            <person name="Reski R."/>
            <person name="Grigoriev I."/>
            <person name="Quatrano R.S."/>
            <person name="Boore J.L."/>
        </authorList>
    </citation>
    <scope>NUCLEOTIDE SEQUENCE [LARGE SCALE GENOMIC DNA]</scope>
    <source>
        <strain evidence="9 10">cv. Gransden 2004</strain>
    </source>
</reference>
<feature type="region of interest" description="Disordered" evidence="5">
    <location>
        <begin position="600"/>
        <end position="650"/>
    </location>
</feature>
<dbReference type="Pfam" id="PF00069">
    <property type="entry name" value="Pkinase"/>
    <property type="match status" value="1"/>
</dbReference>